<comment type="caution">
    <text evidence="1">The sequence shown here is derived from an EMBL/GenBank/DDBJ whole genome shotgun (WGS) entry which is preliminary data.</text>
</comment>
<dbReference type="EMBL" id="LKTM01000372">
    <property type="protein sequence ID" value="KQH75556.1"/>
    <property type="molecule type" value="Genomic_DNA"/>
</dbReference>
<evidence type="ECO:0000313" key="1">
    <source>
        <dbReference type="EMBL" id="KQH75556.1"/>
    </source>
</evidence>
<dbReference type="RefSeq" id="WP_055581410.1">
    <property type="nucleotide sequence ID" value="NZ_LKTM01000372.1"/>
</dbReference>
<proteinExistence type="predicted"/>
<dbReference type="AlphaFoldDB" id="A0A0Q2X274"/>
<organism evidence="1 2">
    <name type="scientific">Mycobacterium gordonae</name>
    <dbReference type="NCBI Taxonomy" id="1778"/>
    <lineage>
        <taxon>Bacteria</taxon>
        <taxon>Bacillati</taxon>
        <taxon>Actinomycetota</taxon>
        <taxon>Actinomycetes</taxon>
        <taxon>Mycobacteriales</taxon>
        <taxon>Mycobacteriaceae</taxon>
        <taxon>Mycobacterium</taxon>
    </lineage>
</organism>
<protein>
    <submittedName>
        <fullName evidence="1">Uncharacterized protein</fullName>
    </submittedName>
</protein>
<name>A0A0Q2X274_MYCGO</name>
<sequence>MSTSVNKWRVTKRRGRWMVRRPDGGHLGAFYTWHEAIAQVRSRLVKSPAASAGAYFDRRGEWDHDAAVWHQAFGFVGPVRCETTGGAE</sequence>
<accession>A0A0Q2X274</accession>
<reference evidence="1 2" key="1">
    <citation type="submission" date="2015-10" db="EMBL/GenBank/DDBJ databases">
        <title>Mycobacterium gordonae draft genome assembly.</title>
        <authorList>
            <person name="Ustinova V."/>
            <person name="Smirnova T."/>
            <person name="Blagodatskikh K."/>
            <person name="Varlamov D."/>
            <person name="Larionova E."/>
            <person name="Chernousova L."/>
        </authorList>
    </citation>
    <scope>NUCLEOTIDE SEQUENCE [LARGE SCALE GENOMIC DNA]</scope>
    <source>
        <strain evidence="1 2">CTRI 14-8773</strain>
    </source>
</reference>
<dbReference type="Proteomes" id="UP000051677">
    <property type="component" value="Unassembled WGS sequence"/>
</dbReference>
<evidence type="ECO:0000313" key="2">
    <source>
        <dbReference type="Proteomes" id="UP000051677"/>
    </source>
</evidence>
<gene>
    <name evidence="1" type="ORF">AO501_25085</name>
</gene>